<dbReference type="EMBL" id="CP092085">
    <property type="protein sequence ID" value="UUN97331.1"/>
    <property type="molecule type" value="Genomic_DNA"/>
</dbReference>
<dbReference type="AlphaFoldDB" id="A0A8I1ALL0"/>
<keyword evidence="2" id="KW-0732">Signal</keyword>
<feature type="region of interest" description="Disordered" evidence="1">
    <location>
        <begin position="23"/>
        <end position="62"/>
    </location>
</feature>
<reference evidence="3" key="1">
    <citation type="submission" date="2022-02" db="EMBL/GenBank/DDBJ databases">
        <title>Characterization of Tn125 harboring carbapenem-resistant Acinetobacter bereziniae clinical isolates.</title>
        <authorList>
            <person name="Wong N.-K."/>
            <person name="Pan Q."/>
        </authorList>
    </citation>
    <scope>NUCLEOTIDE SEQUENCE</scope>
    <source>
        <strain evidence="3">GD03393</strain>
    </source>
</reference>
<dbReference type="RefSeq" id="WP_151713245.1">
    <property type="nucleotide sequence ID" value="NZ_BKEF01000004.1"/>
</dbReference>
<gene>
    <name evidence="3" type="ORF">I9054_018665</name>
</gene>
<evidence type="ECO:0000256" key="2">
    <source>
        <dbReference type="SAM" id="SignalP"/>
    </source>
</evidence>
<accession>A0A8I1ALL0</accession>
<protein>
    <submittedName>
        <fullName evidence="3">Uncharacterized protein</fullName>
    </submittedName>
</protein>
<organism evidence="3 4">
    <name type="scientific">Acinetobacter bereziniae</name>
    <name type="common">Acinetobacter genomosp. 10</name>
    <dbReference type="NCBI Taxonomy" id="106648"/>
    <lineage>
        <taxon>Bacteria</taxon>
        <taxon>Pseudomonadati</taxon>
        <taxon>Pseudomonadota</taxon>
        <taxon>Gammaproteobacteria</taxon>
        <taxon>Moraxellales</taxon>
        <taxon>Moraxellaceae</taxon>
        <taxon>Acinetobacter</taxon>
    </lineage>
</organism>
<sequence length="206" mass="23212">MKMITKITLLSASILSMGALTACQSNPGPKDGPEGRPMMHGGHHKMSPEQREEMKKMRAQHKEMRQQMQKACDGKAIGQTVQVKAGEQSIDGTCNIVFKADRKAMKEMKHDFRRDGEDRGRMMRHDGPRMKDMTEEQRAQIQQEFAQKRAERKAQWDAIQKSCAGQTNGKAIQVKIGDKTLAGQCVVKFQPDFKADRAMPTMPPKV</sequence>
<evidence type="ECO:0000256" key="1">
    <source>
        <dbReference type="SAM" id="MobiDB-lite"/>
    </source>
</evidence>
<feature type="signal peptide" evidence="2">
    <location>
        <begin position="1"/>
        <end position="22"/>
    </location>
</feature>
<feature type="chain" id="PRO_5043546071" evidence="2">
    <location>
        <begin position="23"/>
        <end position="206"/>
    </location>
</feature>
<feature type="compositionally biased region" description="Basic and acidic residues" evidence="1">
    <location>
        <begin position="46"/>
        <end position="62"/>
    </location>
</feature>
<name>A0A8I1ALL0_ACIBZ</name>
<evidence type="ECO:0000313" key="4">
    <source>
        <dbReference type="Proteomes" id="UP000644140"/>
    </source>
</evidence>
<evidence type="ECO:0000313" key="3">
    <source>
        <dbReference type="EMBL" id="UUN97331.1"/>
    </source>
</evidence>
<dbReference type="Proteomes" id="UP000644140">
    <property type="component" value="Chromosome"/>
</dbReference>
<proteinExistence type="predicted"/>
<dbReference type="PROSITE" id="PS51257">
    <property type="entry name" value="PROKAR_LIPOPROTEIN"/>
    <property type="match status" value="1"/>
</dbReference>